<keyword evidence="2" id="KW-0238">DNA-binding</keyword>
<name>A0A4R9AQB9_9MICO</name>
<dbReference type="GO" id="GO:0003677">
    <property type="term" value="F:DNA binding"/>
    <property type="evidence" value="ECO:0007669"/>
    <property type="project" value="UniProtKB-KW"/>
</dbReference>
<dbReference type="AlphaFoldDB" id="A0A4R9AQB9"/>
<evidence type="ECO:0000313" key="2">
    <source>
        <dbReference type="EMBL" id="TFD67980.1"/>
    </source>
</evidence>
<dbReference type="RefSeq" id="WP_134554861.1">
    <property type="nucleotide sequence ID" value="NZ_SOHK01000007.1"/>
</dbReference>
<dbReference type="OrthoDB" id="4556947at2"/>
<evidence type="ECO:0000256" key="1">
    <source>
        <dbReference type="SAM" id="MobiDB-lite"/>
    </source>
</evidence>
<protein>
    <submittedName>
        <fullName evidence="2">DNA-binding protein</fullName>
    </submittedName>
</protein>
<feature type="region of interest" description="Disordered" evidence="1">
    <location>
        <begin position="79"/>
        <end position="125"/>
    </location>
</feature>
<accession>A0A4R9AQB9</accession>
<dbReference type="Proteomes" id="UP000298154">
    <property type="component" value="Unassembled WGS sequence"/>
</dbReference>
<comment type="caution">
    <text evidence="2">The sequence shown here is derived from an EMBL/GenBank/DDBJ whole genome shotgun (WGS) entry which is preliminary data.</text>
</comment>
<dbReference type="EMBL" id="SOHK01000007">
    <property type="protein sequence ID" value="TFD67980.1"/>
    <property type="molecule type" value="Genomic_DNA"/>
</dbReference>
<gene>
    <name evidence="2" type="ORF">E3T47_05145</name>
</gene>
<evidence type="ECO:0000313" key="3">
    <source>
        <dbReference type="Proteomes" id="UP000298154"/>
    </source>
</evidence>
<reference evidence="2 3" key="1">
    <citation type="submission" date="2019-03" db="EMBL/GenBank/DDBJ databases">
        <title>Genomics of glacier-inhabiting Cryobacterium strains.</title>
        <authorList>
            <person name="Liu Q."/>
            <person name="Xin Y.-H."/>
        </authorList>
    </citation>
    <scope>NUCLEOTIDE SEQUENCE [LARGE SCALE GENOMIC DNA]</scope>
    <source>
        <strain evidence="2 3">Sr36</strain>
    </source>
</reference>
<organism evidence="2 3">
    <name type="scientific">Cryobacterium ruanii</name>
    <dbReference type="NCBI Taxonomy" id="1259197"/>
    <lineage>
        <taxon>Bacteria</taxon>
        <taxon>Bacillati</taxon>
        <taxon>Actinomycetota</taxon>
        <taxon>Actinomycetes</taxon>
        <taxon>Micrococcales</taxon>
        <taxon>Microbacteriaceae</taxon>
        <taxon>Cryobacterium</taxon>
    </lineage>
</organism>
<keyword evidence="3" id="KW-1185">Reference proteome</keyword>
<feature type="compositionally biased region" description="Basic residues" evidence="1">
    <location>
        <begin position="108"/>
        <end position="118"/>
    </location>
</feature>
<proteinExistence type="predicted"/>
<sequence length="184" mass="19930">MASIHKLLADAQAAFAMLEPAETPSGMVVRPQQQEALHRLARLQLLLAIEARNLAEALVGRGLTWEQIAKLAGLESAGEAQGRWSPKQAAEVSRQSRARRNSETTKKPGARTAKKTRPGFKPADLPGVSVPDAARILGVSTSTIYARVARGELDVVEISKIHTEGAWVRVTDEHVLRRASTLDT</sequence>